<accession>A0A2H3D9H0</accession>
<evidence type="ECO:0000313" key="2">
    <source>
        <dbReference type="Proteomes" id="UP000217790"/>
    </source>
</evidence>
<dbReference type="AlphaFoldDB" id="A0A2H3D9H0"/>
<dbReference type="EMBL" id="KZ293695">
    <property type="protein sequence ID" value="PBK84933.1"/>
    <property type="molecule type" value="Genomic_DNA"/>
</dbReference>
<keyword evidence="2" id="KW-1185">Reference proteome</keyword>
<evidence type="ECO:0000313" key="1">
    <source>
        <dbReference type="EMBL" id="PBK84933.1"/>
    </source>
</evidence>
<proteinExistence type="predicted"/>
<dbReference type="Proteomes" id="UP000217790">
    <property type="component" value="Unassembled WGS sequence"/>
</dbReference>
<protein>
    <submittedName>
        <fullName evidence="1">Uncharacterized protein</fullName>
    </submittedName>
</protein>
<organism evidence="1 2">
    <name type="scientific">Armillaria gallica</name>
    <name type="common">Bulbous honey fungus</name>
    <name type="synonym">Armillaria bulbosa</name>
    <dbReference type="NCBI Taxonomy" id="47427"/>
    <lineage>
        <taxon>Eukaryota</taxon>
        <taxon>Fungi</taxon>
        <taxon>Dikarya</taxon>
        <taxon>Basidiomycota</taxon>
        <taxon>Agaricomycotina</taxon>
        <taxon>Agaricomycetes</taxon>
        <taxon>Agaricomycetidae</taxon>
        <taxon>Agaricales</taxon>
        <taxon>Marasmiineae</taxon>
        <taxon>Physalacriaceae</taxon>
        <taxon>Armillaria</taxon>
    </lineage>
</organism>
<reference evidence="2" key="1">
    <citation type="journal article" date="2017" name="Nat. Ecol. Evol.">
        <title>Genome expansion and lineage-specific genetic innovations in the forest pathogenic fungi Armillaria.</title>
        <authorList>
            <person name="Sipos G."/>
            <person name="Prasanna A.N."/>
            <person name="Walter M.C."/>
            <person name="O'Connor E."/>
            <person name="Balint B."/>
            <person name="Krizsan K."/>
            <person name="Kiss B."/>
            <person name="Hess J."/>
            <person name="Varga T."/>
            <person name="Slot J."/>
            <person name="Riley R."/>
            <person name="Boka B."/>
            <person name="Rigling D."/>
            <person name="Barry K."/>
            <person name="Lee J."/>
            <person name="Mihaltcheva S."/>
            <person name="LaButti K."/>
            <person name="Lipzen A."/>
            <person name="Waldron R."/>
            <person name="Moloney N.M."/>
            <person name="Sperisen C."/>
            <person name="Kredics L."/>
            <person name="Vagvoelgyi C."/>
            <person name="Patrignani A."/>
            <person name="Fitzpatrick D."/>
            <person name="Nagy I."/>
            <person name="Doyle S."/>
            <person name="Anderson J.B."/>
            <person name="Grigoriev I.V."/>
            <person name="Gueldener U."/>
            <person name="Muensterkoetter M."/>
            <person name="Nagy L.G."/>
        </authorList>
    </citation>
    <scope>NUCLEOTIDE SEQUENCE [LARGE SCALE GENOMIC DNA]</scope>
    <source>
        <strain evidence="2">Ar21-2</strain>
    </source>
</reference>
<sequence>MFVTFSENRQLARSNRLFESTGVVRDLPSPSPKSFDLQELSRTFSDTEIVEQGEILW</sequence>
<name>A0A2H3D9H0_ARMGA</name>
<dbReference type="InParanoid" id="A0A2H3D9H0"/>
<gene>
    <name evidence="1" type="ORF">ARMGADRAFT_1018300</name>
</gene>